<dbReference type="Pfam" id="PF02550">
    <property type="entry name" value="AcetylCoA_hydro"/>
    <property type="match status" value="1"/>
</dbReference>
<evidence type="ECO:0000256" key="1">
    <source>
        <dbReference type="ARBA" id="ARBA00009632"/>
    </source>
</evidence>
<keyword evidence="2" id="KW-0808">Transferase</keyword>
<proteinExistence type="inferred from homology"/>
<dbReference type="InterPro" id="IPR037171">
    <property type="entry name" value="NagB/RpiA_transferase-like"/>
</dbReference>
<dbReference type="AlphaFoldDB" id="A0A8J5X8J1"/>
<comment type="caution">
    <text evidence="5">The sequence shown here is derived from an EMBL/GenBank/DDBJ whole genome shotgun (WGS) entry which is preliminary data.</text>
</comment>
<keyword evidence="6" id="KW-1185">Reference proteome</keyword>
<dbReference type="PANTHER" id="PTHR21432">
    <property type="entry name" value="ACETYL-COA HYDROLASE-RELATED"/>
    <property type="match status" value="1"/>
</dbReference>
<evidence type="ECO:0000313" key="6">
    <source>
        <dbReference type="Proteomes" id="UP000751190"/>
    </source>
</evidence>
<evidence type="ECO:0000259" key="4">
    <source>
        <dbReference type="Pfam" id="PF13336"/>
    </source>
</evidence>
<accession>A0A8J5X8J1</accession>
<dbReference type="Gene3D" id="3.30.750.70">
    <property type="entry name" value="4-hydroxybutyrate coenzyme like domains"/>
    <property type="match status" value="1"/>
</dbReference>
<dbReference type="OMA" id="HSEMFAG"/>
<organism evidence="5 6">
    <name type="scientific">Diacronema lutheri</name>
    <name type="common">Unicellular marine alga</name>
    <name type="synonym">Monochrysis lutheri</name>
    <dbReference type="NCBI Taxonomy" id="2081491"/>
    <lineage>
        <taxon>Eukaryota</taxon>
        <taxon>Haptista</taxon>
        <taxon>Haptophyta</taxon>
        <taxon>Pavlovophyceae</taxon>
        <taxon>Pavlovales</taxon>
        <taxon>Pavlovaceae</taxon>
        <taxon>Diacronema</taxon>
    </lineage>
</organism>
<protein>
    <recommendedName>
        <fullName evidence="7">Acetyl-CoA hydrolase</fullName>
    </recommendedName>
</protein>
<name>A0A8J5X8J1_DIALT</name>
<comment type="similarity">
    <text evidence="1">Belongs to the acetyl-CoA hydrolase/transferase family.</text>
</comment>
<evidence type="ECO:0000313" key="5">
    <source>
        <dbReference type="EMBL" id="KAG8460756.1"/>
    </source>
</evidence>
<dbReference type="InterPro" id="IPR003702">
    <property type="entry name" value="ActCoA_hydro_N"/>
</dbReference>
<dbReference type="Gene3D" id="3.40.1080.20">
    <property type="entry name" value="Acetyl-CoA hydrolase/transferase C-terminal domain"/>
    <property type="match status" value="1"/>
</dbReference>
<reference evidence="5" key="1">
    <citation type="submission" date="2021-05" db="EMBL/GenBank/DDBJ databases">
        <title>The genome of the haptophyte Pavlova lutheri (Diacronema luteri, Pavlovales) - a model for lipid biosynthesis in eukaryotic algae.</title>
        <authorList>
            <person name="Hulatt C.J."/>
            <person name="Posewitz M.C."/>
        </authorList>
    </citation>
    <scope>NUCLEOTIDE SEQUENCE</scope>
    <source>
        <strain evidence="5">NIVA-4/92</strain>
    </source>
</reference>
<dbReference type="EMBL" id="JAGTXO010000030">
    <property type="protein sequence ID" value="KAG8460756.1"/>
    <property type="molecule type" value="Genomic_DNA"/>
</dbReference>
<evidence type="ECO:0000259" key="3">
    <source>
        <dbReference type="Pfam" id="PF02550"/>
    </source>
</evidence>
<dbReference type="PANTHER" id="PTHR21432:SF20">
    <property type="entry name" value="ACETYL-COA HYDROLASE"/>
    <property type="match status" value="1"/>
</dbReference>
<dbReference type="SUPFAM" id="SSF100950">
    <property type="entry name" value="NagB/RpiA/CoA transferase-like"/>
    <property type="match status" value="2"/>
</dbReference>
<dbReference type="GO" id="GO:0006083">
    <property type="term" value="P:acetate metabolic process"/>
    <property type="evidence" value="ECO:0007669"/>
    <property type="project" value="InterPro"/>
</dbReference>
<dbReference type="OrthoDB" id="10250396at2759"/>
<dbReference type="Proteomes" id="UP000751190">
    <property type="component" value="Unassembled WGS sequence"/>
</dbReference>
<dbReference type="Gene3D" id="3.40.1080.10">
    <property type="entry name" value="Glutaconate Coenzyme A-transferase"/>
    <property type="match status" value="1"/>
</dbReference>
<dbReference type="InterPro" id="IPR046433">
    <property type="entry name" value="ActCoA_hydro"/>
</dbReference>
<evidence type="ECO:0000256" key="2">
    <source>
        <dbReference type="ARBA" id="ARBA00022679"/>
    </source>
</evidence>
<feature type="domain" description="Acetyl-CoA hydrolase/transferase C-terminal" evidence="4">
    <location>
        <begin position="297"/>
        <end position="447"/>
    </location>
</feature>
<gene>
    <name evidence="5" type="ORF">KFE25_010811</name>
</gene>
<dbReference type="GO" id="GO:0008775">
    <property type="term" value="F:acetate CoA-transferase activity"/>
    <property type="evidence" value="ECO:0007669"/>
    <property type="project" value="InterPro"/>
</dbReference>
<feature type="domain" description="Acetyl-CoA hydrolase/transferase N-terminal" evidence="3">
    <location>
        <begin position="37"/>
        <end position="206"/>
    </location>
</feature>
<dbReference type="InterPro" id="IPR026888">
    <property type="entry name" value="AcetylCoA_hyd_C"/>
</dbReference>
<dbReference type="Pfam" id="PF13336">
    <property type="entry name" value="AcetylCoA_hyd_C"/>
    <property type="match status" value="1"/>
</dbReference>
<evidence type="ECO:0008006" key="7">
    <source>
        <dbReference type="Google" id="ProtNLM"/>
    </source>
</evidence>
<sequence>MYMRALVWRAPLLSRARGTCGKTCQGAAPSTLLSWCSADEAVSVVRSGQSVFVQGAAMTPVALVSALARRAGPSLKDVSVVSIHTEGSNELASEAAAVSFRVRAMFLGANVRAAVAVGRADYVPCFLSEIPGFFRSGTIPVDVAFVQVSPPDKHGFCSLGLSVDVAVAAVERAKSVIALVNPRVPRTLGDGRVHVSRIARAVQSDAPVARDIASKLEPLHERIGANVASLVDDGACVQAGIGLVPDAALLALRGHKQLGVHTEMFSDGLMDLLEQGVITNEHKRVQRGKTTTAFAVGSQRLLDYVDDNPNVLFLETSTTNDAGVIRQNPKTVAINSAIEVDITGQVVADSIGTYVYSGIGGQMDFMRGAALSDGGRPIIAFTSRTNKGVSRIVPMISPGAGVVTTRAHVYWVVTEHGIAELHGKSLRERALRLRDIAHPDDRAALDAAIVERFRTQG</sequence>
<dbReference type="InterPro" id="IPR038460">
    <property type="entry name" value="AcetylCoA_hyd_C_sf"/>
</dbReference>